<dbReference type="OMA" id="VHITWPN"/>
<dbReference type="GeneID" id="20224526"/>
<keyword evidence="6" id="KW-0408">Iron</keyword>
<dbReference type="GO" id="GO:0005739">
    <property type="term" value="C:mitochondrion"/>
    <property type="evidence" value="ECO:0007669"/>
    <property type="project" value="TreeGrafter"/>
</dbReference>
<dbReference type="PANTHER" id="PTHR10696">
    <property type="entry name" value="GAMMA-BUTYROBETAINE HYDROXYLASE-RELATED"/>
    <property type="match status" value="1"/>
</dbReference>
<keyword evidence="5" id="KW-0560">Oxidoreductase</keyword>
<dbReference type="InParanoid" id="F0Y7Z3"/>
<evidence type="ECO:0000313" key="9">
    <source>
        <dbReference type="Proteomes" id="UP000002729"/>
    </source>
</evidence>
<dbReference type="EMBL" id="GL833127">
    <property type="protein sequence ID" value="EGB08805.1"/>
    <property type="molecule type" value="Genomic_DNA"/>
</dbReference>
<dbReference type="Gene3D" id="3.60.130.10">
    <property type="entry name" value="Clavaminate synthase-like"/>
    <property type="match status" value="1"/>
</dbReference>
<feature type="domain" description="TauD/TfdA-like" evidence="7">
    <location>
        <begin position="174"/>
        <end position="417"/>
    </location>
</feature>
<comment type="similarity">
    <text evidence="2">Belongs to the gamma-BBH/TMLD family.</text>
</comment>
<dbReference type="PANTHER" id="PTHR10696:SF25">
    <property type="entry name" value="OXIDOREDUCTASE AIM17-RELATED"/>
    <property type="match status" value="1"/>
</dbReference>
<dbReference type="GO" id="GO:0046872">
    <property type="term" value="F:metal ion binding"/>
    <property type="evidence" value="ECO:0007669"/>
    <property type="project" value="UniProtKB-KW"/>
</dbReference>
<gene>
    <name evidence="8" type="ORF">AURANDRAFT_63835</name>
</gene>
<dbReference type="OrthoDB" id="406634at2759"/>
<keyword evidence="3" id="KW-0479">Metal-binding</keyword>
<dbReference type="InterPro" id="IPR003819">
    <property type="entry name" value="TauD/TfdA-like"/>
</dbReference>
<dbReference type="RefSeq" id="XP_009036784.1">
    <property type="nucleotide sequence ID" value="XM_009038536.1"/>
</dbReference>
<name>F0Y7Z3_AURAN</name>
<reference evidence="8 9" key="1">
    <citation type="journal article" date="2011" name="Proc. Natl. Acad. Sci. U.S.A.">
        <title>Niche of harmful alga Aureococcus anophagefferens revealed through ecogenomics.</title>
        <authorList>
            <person name="Gobler C.J."/>
            <person name="Berry D.L."/>
            <person name="Dyhrman S.T."/>
            <person name="Wilhelm S.W."/>
            <person name="Salamov A."/>
            <person name="Lobanov A.V."/>
            <person name="Zhang Y."/>
            <person name="Collier J.L."/>
            <person name="Wurch L.L."/>
            <person name="Kustka A.B."/>
            <person name="Dill B.D."/>
            <person name="Shah M."/>
            <person name="VerBerkmoes N.C."/>
            <person name="Kuo A."/>
            <person name="Terry A."/>
            <person name="Pangilinan J."/>
            <person name="Lindquist E.A."/>
            <person name="Lucas S."/>
            <person name="Paulsen I.T."/>
            <person name="Hattenrath-Lehmann T.K."/>
            <person name="Talmage S.C."/>
            <person name="Walker E.A."/>
            <person name="Koch F."/>
            <person name="Burson A.M."/>
            <person name="Marcoval M.A."/>
            <person name="Tang Y.Z."/>
            <person name="Lecleir G.R."/>
            <person name="Coyne K.J."/>
            <person name="Berg G.M."/>
            <person name="Bertrand E.M."/>
            <person name="Saito M.A."/>
            <person name="Gladyshev V.N."/>
            <person name="Grigoriev I.V."/>
        </authorList>
    </citation>
    <scope>NUCLEOTIDE SEQUENCE [LARGE SCALE GENOMIC DNA]</scope>
    <source>
        <strain evidence="9">CCMP 1984</strain>
    </source>
</reference>
<dbReference type="GO" id="GO:0051213">
    <property type="term" value="F:dioxygenase activity"/>
    <property type="evidence" value="ECO:0007669"/>
    <property type="project" value="UniProtKB-KW"/>
</dbReference>
<dbReference type="eggNOG" id="KOG3888">
    <property type="taxonomic scope" value="Eukaryota"/>
</dbReference>
<sequence length="461" mass="49239">MAALMPPLAAVAIAEFSPVAVGDPRRVVAATIRMNRVAVTFGDGAAADFHVAWLYDNAPRCFEPASGQRLLYVDTVPLAPPRRAAAAGGDLEIVRPCGAVDVLAGAFLRSRARGLAPDGRGPTPWSAATAPFPRASWDRVKHDDAALGAMCELARARVPRRTRAFETVGAPQVLAHGFVVVSGMPNVDGAVADLARRVGPLSHTEIYGDTFRVESQRDARNAYTSLPIVPHMDLSYYESPPGLQLLHCRYFDENVAGGASYLYDAHALARALAEDLRAVAPDAFAALARIPATFRKMRPAARAQAGVANAAAIEYRRAHVQTNAEGDVTGVFWAPPFMGPLDADVDDADAYYRAARLFALLMDEGGPADGDDADAARARGHSVGRKVHFKLKPGDAVLFNQRRMLHAREGFDLGRVDPTATTPARLLEGCYVNIDSFLSRTLILRGADDPAGATRVGNQAA</sequence>
<evidence type="ECO:0000256" key="3">
    <source>
        <dbReference type="ARBA" id="ARBA00022723"/>
    </source>
</evidence>
<accession>F0Y7Z3</accession>
<keyword evidence="4" id="KW-0223">Dioxygenase</keyword>
<evidence type="ECO:0000313" key="8">
    <source>
        <dbReference type="EMBL" id="EGB08805.1"/>
    </source>
</evidence>
<evidence type="ECO:0000256" key="5">
    <source>
        <dbReference type="ARBA" id="ARBA00023002"/>
    </source>
</evidence>
<protein>
    <recommendedName>
        <fullName evidence="7">TauD/TfdA-like domain-containing protein</fullName>
    </recommendedName>
</protein>
<dbReference type="KEGG" id="aaf:AURANDRAFT_63835"/>
<dbReference type="Pfam" id="PF02668">
    <property type="entry name" value="TauD"/>
    <property type="match status" value="1"/>
</dbReference>
<proteinExistence type="inferred from homology"/>
<dbReference type="InterPro" id="IPR050411">
    <property type="entry name" value="AlphaKG_dependent_hydroxylases"/>
</dbReference>
<dbReference type="InterPro" id="IPR042098">
    <property type="entry name" value="TauD-like_sf"/>
</dbReference>
<evidence type="ECO:0000256" key="6">
    <source>
        <dbReference type="ARBA" id="ARBA00023004"/>
    </source>
</evidence>
<evidence type="ECO:0000259" key="7">
    <source>
        <dbReference type="Pfam" id="PF02668"/>
    </source>
</evidence>
<evidence type="ECO:0000256" key="2">
    <source>
        <dbReference type="ARBA" id="ARBA00008654"/>
    </source>
</evidence>
<keyword evidence="9" id="KW-1185">Reference proteome</keyword>
<organism evidence="9">
    <name type="scientific">Aureococcus anophagefferens</name>
    <name type="common">Harmful bloom alga</name>
    <dbReference type="NCBI Taxonomy" id="44056"/>
    <lineage>
        <taxon>Eukaryota</taxon>
        <taxon>Sar</taxon>
        <taxon>Stramenopiles</taxon>
        <taxon>Ochrophyta</taxon>
        <taxon>Pelagophyceae</taxon>
        <taxon>Pelagomonadales</taxon>
        <taxon>Pelagomonadaceae</taxon>
        <taxon>Aureococcus</taxon>
    </lineage>
</organism>
<dbReference type="GO" id="GO:0045329">
    <property type="term" value="P:carnitine biosynthetic process"/>
    <property type="evidence" value="ECO:0007669"/>
    <property type="project" value="TreeGrafter"/>
</dbReference>
<evidence type="ECO:0000256" key="4">
    <source>
        <dbReference type="ARBA" id="ARBA00022964"/>
    </source>
</evidence>
<dbReference type="AlphaFoldDB" id="F0Y7Z3"/>
<comment type="cofactor">
    <cofactor evidence="1">
        <name>Fe(2+)</name>
        <dbReference type="ChEBI" id="CHEBI:29033"/>
    </cofactor>
</comment>
<dbReference type="Proteomes" id="UP000002729">
    <property type="component" value="Unassembled WGS sequence"/>
</dbReference>
<dbReference type="SUPFAM" id="SSF51197">
    <property type="entry name" value="Clavaminate synthase-like"/>
    <property type="match status" value="1"/>
</dbReference>
<evidence type="ECO:0000256" key="1">
    <source>
        <dbReference type="ARBA" id="ARBA00001954"/>
    </source>
</evidence>